<gene>
    <name evidence="2" type="ORF">IGS68_31740</name>
</gene>
<accession>A0ABX7BHC1</accession>
<keyword evidence="2" id="KW-0614">Plasmid</keyword>
<keyword evidence="3" id="KW-1185">Reference proteome</keyword>
<evidence type="ECO:0000313" key="2">
    <source>
        <dbReference type="EMBL" id="QQP93598.1"/>
    </source>
</evidence>
<feature type="region of interest" description="Disordered" evidence="1">
    <location>
        <begin position="182"/>
        <end position="217"/>
    </location>
</feature>
<dbReference type="Proteomes" id="UP000595197">
    <property type="component" value="Plasmid pTT6-2"/>
</dbReference>
<sequence>MASPAGYALAFAALIAAGAAWWYPAREPARATPIRDAVSAAIEQRIGHPWRVRTLHVRAPVPADAEGSYLVDVEVELAEPTFTALELVEGATLATAVGSPGYSKRLFGRLWLDEGNAAAPVRLHIDNMATLDRMGTPLSRIPGRVIARDSFEFERWSAAPQATAGAGDSACLGRCPLDRLGHVENQEGDQRREEQAEHEGADETATAAAADEADDYR</sequence>
<proteinExistence type="predicted"/>
<dbReference type="EMBL" id="CP067422">
    <property type="protein sequence ID" value="QQP93598.1"/>
    <property type="molecule type" value="Genomic_DNA"/>
</dbReference>
<evidence type="ECO:0000313" key="3">
    <source>
        <dbReference type="Proteomes" id="UP000595197"/>
    </source>
</evidence>
<feature type="compositionally biased region" description="Basic and acidic residues" evidence="1">
    <location>
        <begin position="182"/>
        <end position="201"/>
    </location>
</feature>
<protein>
    <submittedName>
        <fullName evidence="2">Uncharacterized protein</fullName>
    </submittedName>
</protein>
<dbReference type="RefSeq" id="WP_201083289.1">
    <property type="nucleotide sequence ID" value="NZ_CP067422.1"/>
</dbReference>
<evidence type="ECO:0000256" key="1">
    <source>
        <dbReference type="SAM" id="MobiDB-lite"/>
    </source>
</evidence>
<reference evidence="2" key="1">
    <citation type="submission" date="2021-02" db="EMBL/GenBank/DDBJ databases">
        <title>Skermanella TT6 skin isolate.</title>
        <authorList>
            <person name="Lee K."/>
            <person name="Ganzorig M."/>
        </authorList>
    </citation>
    <scope>NUCLEOTIDE SEQUENCE</scope>
    <source>
        <strain evidence="2">TT6</strain>
    </source>
</reference>
<organism evidence="2 3">
    <name type="scientific">Skermanella cutis</name>
    <dbReference type="NCBI Taxonomy" id="2775420"/>
    <lineage>
        <taxon>Bacteria</taxon>
        <taxon>Pseudomonadati</taxon>
        <taxon>Pseudomonadota</taxon>
        <taxon>Alphaproteobacteria</taxon>
        <taxon>Rhodospirillales</taxon>
        <taxon>Azospirillaceae</taxon>
        <taxon>Skermanella</taxon>
    </lineage>
</organism>
<name>A0ABX7BHC1_9PROT</name>
<geneLocation type="plasmid" evidence="2 3">
    <name>pTT6-2</name>
</geneLocation>